<gene>
    <name evidence="1" type="ORF">WKI47_08390</name>
</gene>
<protein>
    <submittedName>
        <fullName evidence="1">Tail fiber protein</fullName>
    </submittedName>
</protein>
<name>A0ACC6PAG5_9BACL</name>
<dbReference type="EMBL" id="JBBKAR010000026">
    <property type="protein sequence ID" value="MEJ8303921.1"/>
    <property type="molecule type" value="Genomic_DNA"/>
</dbReference>
<comment type="caution">
    <text evidence="1">The sequence shown here is derived from an EMBL/GenBank/DDBJ whole genome shotgun (WGS) entry which is preliminary data.</text>
</comment>
<evidence type="ECO:0000313" key="2">
    <source>
        <dbReference type="Proteomes" id="UP001380953"/>
    </source>
</evidence>
<organism evidence="1 2">
    <name type="scientific">Saccharibacillus sacchari</name>
    <dbReference type="NCBI Taxonomy" id="456493"/>
    <lineage>
        <taxon>Bacteria</taxon>
        <taxon>Bacillati</taxon>
        <taxon>Bacillota</taxon>
        <taxon>Bacilli</taxon>
        <taxon>Bacillales</taxon>
        <taxon>Paenibacillaceae</taxon>
        <taxon>Saccharibacillus</taxon>
    </lineage>
</organism>
<sequence>MSDQYLGEIRLFANSVVPQGWAPCNGQLLPVLQNQALFSLLGNKYGGDGRTNFALPNLQGRTPVHFSGNIPQGTSAGEAQHTLTPNEIPQHTHQARASNAAATATDPAGQTWAQVPSPYGTVSTLVPMHPNAIGSSGQSQPHNNMQPFLTVNFFIATQGIYPSRS</sequence>
<accession>A0ACC6PAG5</accession>
<proteinExistence type="predicted"/>
<keyword evidence="2" id="KW-1185">Reference proteome</keyword>
<evidence type="ECO:0000313" key="1">
    <source>
        <dbReference type="EMBL" id="MEJ8303921.1"/>
    </source>
</evidence>
<reference evidence="1" key="1">
    <citation type="submission" date="2024-03" db="EMBL/GenBank/DDBJ databases">
        <title>Whole genome sequecning of epiphytes from Marcgravia umbellata leaves.</title>
        <authorList>
            <person name="Kumar G."/>
            <person name="Savka M.A."/>
        </authorList>
    </citation>
    <scope>NUCLEOTIDE SEQUENCE</scope>
    <source>
        <strain evidence="1">RIT_BL5</strain>
    </source>
</reference>
<dbReference type="Proteomes" id="UP001380953">
    <property type="component" value="Unassembled WGS sequence"/>
</dbReference>